<keyword evidence="1" id="KW-1133">Transmembrane helix</keyword>
<keyword evidence="1" id="KW-0472">Membrane</keyword>
<dbReference type="Proteomes" id="UP001162131">
    <property type="component" value="Unassembled WGS sequence"/>
</dbReference>
<accession>A0AAU9K650</accession>
<dbReference type="EMBL" id="CAJZBQ010000053">
    <property type="protein sequence ID" value="CAG9331108.1"/>
    <property type="molecule type" value="Genomic_DNA"/>
</dbReference>
<sequence>MIIFLLIFTAFSYEIKIAGKTAACLIKTLPRGSVYAGECGTKLWRPDLKYLSVQVINTRSQYTYTSVHTNSAKFKINTDEAGPYSICVTNTADWEFDIVFKLTQESSNNGPGLVGYELPINATEFRMINQPNGNFQIHNELKDIYDKVREEREKANIKEKDYTEILWSVLIFGLLGVIVCSYLTKDVVVEEKKSI</sequence>
<dbReference type="InterPro" id="IPR009038">
    <property type="entry name" value="GOLD_dom"/>
</dbReference>
<evidence type="ECO:0000259" key="2">
    <source>
        <dbReference type="Pfam" id="PF01105"/>
    </source>
</evidence>
<dbReference type="Pfam" id="PF01105">
    <property type="entry name" value="EMP24_GP25L"/>
    <property type="match status" value="1"/>
</dbReference>
<comment type="caution">
    <text evidence="3">The sequence shown here is derived from an EMBL/GenBank/DDBJ whole genome shotgun (WGS) entry which is preliminary data.</text>
</comment>
<name>A0AAU9K650_9CILI</name>
<evidence type="ECO:0000256" key="1">
    <source>
        <dbReference type="SAM" id="Phobius"/>
    </source>
</evidence>
<keyword evidence="1" id="KW-0812">Transmembrane</keyword>
<evidence type="ECO:0000313" key="3">
    <source>
        <dbReference type="EMBL" id="CAG9331108.1"/>
    </source>
</evidence>
<feature type="transmembrane region" description="Helical" evidence="1">
    <location>
        <begin position="165"/>
        <end position="184"/>
    </location>
</feature>
<evidence type="ECO:0000313" key="4">
    <source>
        <dbReference type="Proteomes" id="UP001162131"/>
    </source>
</evidence>
<protein>
    <recommendedName>
        <fullName evidence="2">GOLD domain-containing protein</fullName>
    </recommendedName>
</protein>
<proteinExistence type="predicted"/>
<reference evidence="3" key="1">
    <citation type="submission" date="2021-09" db="EMBL/GenBank/DDBJ databases">
        <authorList>
            <consortium name="AG Swart"/>
            <person name="Singh M."/>
            <person name="Singh A."/>
            <person name="Seah K."/>
            <person name="Emmerich C."/>
        </authorList>
    </citation>
    <scope>NUCLEOTIDE SEQUENCE</scope>
    <source>
        <strain evidence="3">ATCC30299</strain>
    </source>
</reference>
<feature type="domain" description="GOLD" evidence="2">
    <location>
        <begin position="15"/>
        <end position="180"/>
    </location>
</feature>
<organism evidence="3 4">
    <name type="scientific">Blepharisma stoltei</name>
    <dbReference type="NCBI Taxonomy" id="1481888"/>
    <lineage>
        <taxon>Eukaryota</taxon>
        <taxon>Sar</taxon>
        <taxon>Alveolata</taxon>
        <taxon>Ciliophora</taxon>
        <taxon>Postciliodesmatophora</taxon>
        <taxon>Heterotrichea</taxon>
        <taxon>Heterotrichida</taxon>
        <taxon>Blepharismidae</taxon>
        <taxon>Blepharisma</taxon>
    </lineage>
</organism>
<dbReference type="AlphaFoldDB" id="A0AAU9K650"/>
<gene>
    <name evidence="3" type="ORF">BSTOLATCC_MIC53188</name>
</gene>
<keyword evidence="4" id="KW-1185">Reference proteome</keyword>